<dbReference type="OrthoDB" id="6766775at2759"/>
<dbReference type="RefSeq" id="XP_028130800.1">
    <property type="nucleotide sequence ID" value="XM_028274999.1"/>
</dbReference>
<evidence type="ECO:0000259" key="3">
    <source>
        <dbReference type="Pfam" id="PF21773"/>
    </source>
</evidence>
<dbReference type="EnsemblMetazoa" id="XM_028274999.2">
    <property type="protein sequence ID" value="XP_028130800.1"/>
    <property type="gene ID" value="LOC114326588"/>
</dbReference>
<accession>A0A6P7FBI9</accession>
<evidence type="ECO:0000313" key="4">
    <source>
        <dbReference type="EnsemblMetazoa" id="XP_028130800.1"/>
    </source>
</evidence>
<dbReference type="CTD" id="42024"/>
<feature type="coiled-coil region" evidence="2">
    <location>
        <begin position="331"/>
        <end position="378"/>
    </location>
</feature>
<feature type="coiled-coil region" evidence="2">
    <location>
        <begin position="16"/>
        <end position="122"/>
    </location>
</feature>
<dbReference type="PANTHER" id="PTHR21694">
    <property type="entry name" value="COILED-COIL DOMAIN-CONTAINING PROTEIN 63"/>
    <property type="match status" value="1"/>
</dbReference>
<dbReference type="InterPro" id="IPR049258">
    <property type="entry name" value="ODAD1_CC"/>
</dbReference>
<evidence type="ECO:0000256" key="1">
    <source>
        <dbReference type="ARBA" id="ARBA00023054"/>
    </source>
</evidence>
<evidence type="ECO:0000313" key="6">
    <source>
        <dbReference type="RefSeq" id="XP_028130800.1"/>
    </source>
</evidence>
<dbReference type="Pfam" id="PF21773">
    <property type="entry name" value="ODAD1_CC"/>
    <property type="match status" value="1"/>
</dbReference>
<feature type="domain" description="ODAD1 central coiled coil region" evidence="3">
    <location>
        <begin position="147"/>
        <end position="425"/>
    </location>
</feature>
<dbReference type="InParanoid" id="A0A6P7FBI9"/>
<evidence type="ECO:0000313" key="5">
    <source>
        <dbReference type="Proteomes" id="UP001652700"/>
    </source>
</evidence>
<dbReference type="Proteomes" id="UP001652700">
    <property type="component" value="Unplaced"/>
</dbReference>
<evidence type="ECO:0000256" key="2">
    <source>
        <dbReference type="SAM" id="Coils"/>
    </source>
</evidence>
<gene>
    <name evidence="6" type="primary">LOC114326588</name>
</gene>
<dbReference type="KEGG" id="dvv:114326588"/>
<dbReference type="GeneID" id="114326588"/>
<dbReference type="PANTHER" id="PTHR21694:SF18">
    <property type="entry name" value="COILED-COIL DOMAIN-CONTAINING PROTEIN 63"/>
    <property type="match status" value="1"/>
</dbReference>
<sequence>MNQGRGTNSSNDKEMLTMAEEELARLHRQLRIMDEDRIAFLEETGTKLKKQRKIMQTLKKEREKISEEITVATCLNQKKNDEKLVSRMRKLVEDYEKYDSMVKREKEQLKELEVQIKKMDTDIQNLRPKAIITDYDYENRLRSGNHSIKILKDRLENAVKKFCAILTENKKMREEIDHLLKERTRYNIIWESLLKDMQSRKKYMIELIEQATVAFDQREEWCSKLAALKKRAQSDYLAHTEEMREIQRKLDHDFTLREFLSTKGQKRILKDLEEKERKKKEIQIQNLENRLIMLEDTMKQIQKFCDEKDVHKMASQYLKQEEENFALFNYVNELNHEIEMLEESLEEIQTKIDEQIEISQLKEKERQHNLEYLRAQLETVTQETLTNEENVKNSENKVKAILEGIEDIFDLLLCDRGPILGLLGSDSSMNLFNVKIYLGTIEKKITGLITRLYFAEKAMMTQFKKFHRGNFVPIIN</sequence>
<reference evidence="6" key="1">
    <citation type="submission" date="2025-04" db="UniProtKB">
        <authorList>
            <consortium name="RefSeq"/>
        </authorList>
    </citation>
    <scope>IDENTIFICATION</scope>
    <source>
        <tissue evidence="6">Whole insect</tissue>
    </source>
</reference>
<reference evidence="4" key="2">
    <citation type="submission" date="2025-05" db="UniProtKB">
        <authorList>
            <consortium name="EnsemblMetazoa"/>
        </authorList>
    </citation>
    <scope>IDENTIFICATION</scope>
</reference>
<feature type="coiled-coil region" evidence="2">
    <location>
        <begin position="229"/>
        <end position="304"/>
    </location>
</feature>
<protein>
    <submittedName>
        <fullName evidence="6">Coiled-coil domain-containing protein 63 isoform X1</fullName>
    </submittedName>
</protein>
<keyword evidence="5" id="KW-1185">Reference proteome</keyword>
<dbReference type="InterPro" id="IPR051876">
    <property type="entry name" value="ODA-DC/CCD"/>
</dbReference>
<keyword evidence="1 2" id="KW-0175">Coiled coil</keyword>
<dbReference type="FunCoup" id="A0A6P7FBI9">
    <property type="interactions" value="9"/>
</dbReference>
<dbReference type="AlphaFoldDB" id="A0A6P7FBI9"/>
<name>A0A6P7FBI9_DIAVI</name>
<organism evidence="6">
    <name type="scientific">Diabrotica virgifera virgifera</name>
    <name type="common">western corn rootworm</name>
    <dbReference type="NCBI Taxonomy" id="50390"/>
    <lineage>
        <taxon>Eukaryota</taxon>
        <taxon>Metazoa</taxon>
        <taxon>Ecdysozoa</taxon>
        <taxon>Arthropoda</taxon>
        <taxon>Hexapoda</taxon>
        <taxon>Insecta</taxon>
        <taxon>Pterygota</taxon>
        <taxon>Neoptera</taxon>
        <taxon>Endopterygota</taxon>
        <taxon>Coleoptera</taxon>
        <taxon>Polyphaga</taxon>
        <taxon>Cucujiformia</taxon>
        <taxon>Chrysomeloidea</taxon>
        <taxon>Chrysomelidae</taxon>
        <taxon>Galerucinae</taxon>
        <taxon>Diabroticina</taxon>
        <taxon>Diabroticites</taxon>
        <taxon>Diabrotica</taxon>
    </lineage>
</organism>
<proteinExistence type="predicted"/>